<dbReference type="Gene3D" id="3.30.70.360">
    <property type="match status" value="1"/>
</dbReference>
<evidence type="ECO:0000313" key="5">
    <source>
        <dbReference type="Proteomes" id="UP000245212"/>
    </source>
</evidence>
<dbReference type="GO" id="GO:0019877">
    <property type="term" value="P:diaminopimelate biosynthetic process"/>
    <property type="evidence" value="ECO:0007669"/>
    <property type="project" value="UniProtKB-ARBA"/>
</dbReference>
<accession>A0A2V1JZM5</accession>
<gene>
    <name evidence="4" type="ORF">DD235_10420</name>
</gene>
<dbReference type="GO" id="GO:0046872">
    <property type="term" value="F:metal ion binding"/>
    <property type="evidence" value="ECO:0007669"/>
    <property type="project" value="UniProtKB-KW"/>
</dbReference>
<dbReference type="EMBL" id="QETA01000004">
    <property type="protein sequence ID" value="PWF22749.1"/>
    <property type="molecule type" value="Genomic_DNA"/>
</dbReference>
<evidence type="ECO:0000256" key="1">
    <source>
        <dbReference type="ARBA" id="ARBA00022801"/>
    </source>
</evidence>
<feature type="binding site" evidence="2">
    <location>
        <position position="165"/>
    </location>
    <ligand>
        <name>Mn(2+)</name>
        <dbReference type="ChEBI" id="CHEBI:29035"/>
        <label>2</label>
    </ligand>
</feature>
<feature type="binding site" evidence="2">
    <location>
        <position position="371"/>
    </location>
    <ligand>
        <name>Mn(2+)</name>
        <dbReference type="ChEBI" id="CHEBI:29035"/>
        <label>2</label>
    </ligand>
</feature>
<evidence type="ECO:0000259" key="3">
    <source>
        <dbReference type="Pfam" id="PF07687"/>
    </source>
</evidence>
<dbReference type="InterPro" id="IPR002933">
    <property type="entry name" value="Peptidase_M20"/>
</dbReference>
<reference evidence="5" key="1">
    <citation type="submission" date="2018-05" db="EMBL/GenBank/DDBJ databases">
        <authorList>
            <person name="Li Y."/>
        </authorList>
    </citation>
    <scope>NUCLEOTIDE SEQUENCE [LARGE SCALE GENOMIC DNA]</scope>
    <source>
        <strain evidence="5">3d-2-2</strain>
    </source>
</reference>
<feature type="binding site" evidence="2">
    <location>
        <position position="138"/>
    </location>
    <ligand>
        <name>Mn(2+)</name>
        <dbReference type="ChEBI" id="CHEBI:29035"/>
        <label>2</label>
    </ligand>
</feature>
<dbReference type="InterPro" id="IPR017439">
    <property type="entry name" value="Amidohydrolase"/>
</dbReference>
<dbReference type="InterPro" id="IPR036264">
    <property type="entry name" value="Bact_exopeptidase_dim_dom"/>
</dbReference>
<dbReference type="FunFam" id="3.30.70.360:FF:000001">
    <property type="entry name" value="N-acetyldiaminopimelate deacetylase"/>
    <property type="match status" value="1"/>
</dbReference>
<dbReference type="Proteomes" id="UP000245212">
    <property type="component" value="Unassembled WGS sequence"/>
</dbReference>
<dbReference type="SUPFAM" id="SSF55031">
    <property type="entry name" value="Bacterial exopeptidase dimerisation domain"/>
    <property type="match status" value="1"/>
</dbReference>
<comment type="cofactor">
    <cofactor evidence="2">
        <name>Mn(2+)</name>
        <dbReference type="ChEBI" id="CHEBI:29035"/>
    </cofactor>
    <text evidence="2">The Mn(2+) ion enhances activity.</text>
</comment>
<dbReference type="PANTHER" id="PTHR11014">
    <property type="entry name" value="PEPTIDASE M20 FAMILY MEMBER"/>
    <property type="match status" value="1"/>
</dbReference>
<dbReference type="NCBIfam" id="TIGR01891">
    <property type="entry name" value="amidohydrolases"/>
    <property type="match status" value="1"/>
</dbReference>
<keyword evidence="2" id="KW-0464">Manganese</keyword>
<keyword evidence="5" id="KW-1185">Reference proteome</keyword>
<dbReference type="SUPFAM" id="SSF53187">
    <property type="entry name" value="Zn-dependent exopeptidases"/>
    <property type="match status" value="1"/>
</dbReference>
<dbReference type="AlphaFoldDB" id="A0A2V1JZM5"/>
<dbReference type="PIRSF" id="PIRSF005962">
    <property type="entry name" value="Pept_M20D_amidohydro"/>
    <property type="match status" value="1"/>
</dbReference>
<proteinExistence type="predicted"/>
<sequence length="404" mass="43426">MPLIPEIVAATEALTAIRRDFHAHPETAFEEVRTAARVAQLLEQWGIEVHRGLARTGLVGILRGTVGAGTRAIGLRADMDALPMTEHNRFAHASTAPGKMHACGHDGHTTMLLGAAQYLAHHRDFDGTVYFIFQPAEENGNAGARAMIADGLFERFPCDEIYGLHNMPGLPAGQLGFRAGPIMASGNRFDITLRGTGGHAAIPDRAIDPVVVAGSLIGALQTLVSRNTSPLDSAVLSVTQVHAGETYNVIPDEAILGGTVRTFRTDTLDRIESGLRRMVETLPQAYGAQGRLDFKRGYPPVVNHPAQTAFAADTAIETFGASQVDRDTPALGAAEDFAFYLQHVPGSYLFLGNGDGTHRASQAAEGPCQLHNGSYDFNDALLPIGATYWVRLAEAFFRHHPAHR</sequence>
<feature type="domain" description="Peptidase M20 dimerisation" evidence="3">
    <location>
        <begin position="189"/>
        <end position="282"/>
    </location>
</feature>
<dbReference type="PANTHER" id="PTHR11014:SF63">
    <property type="entry name" value="METALLOPEPTIDASE, PUTATIVE (AFU_ORTHOLOGUE AFUA_6G09600)-RELATED"/>
    <property type="match status" value="1"/>
</dbReference>
<dbReference type="InterPro" id="IPR011650">
    <property type="entry name" value="Peptidase_M20_dimer"/>
</dbReference>
<keyword evidence="1 4" id="KW-0378">Hydrolase</keyword>
<dbReference type="Pfam" id="PF01546">
    <property type="entry name" value="Peptidase_M20"/>
    <property type="match status" value="1"/>
</dbReference>
<evidence type="ECO:0000256" key="2">
    <source>
        <dbReference type="PIRSR" id="PIRSR005962-1"/>
    </source>
</evidence>
<evidence type="ECO:0000313" key="4">
    <source>
        <dbReference type="EMBL" id="PWF22749.1"/>
    </source>
</evidence>
<dbReference type="GO" id="GO:0050118">
    <property type="term" value="F:N-acetyldiaminopimelate deacetylase activity"/>
    <property type="evidence" value="ECO:0007669"/>
    <property type="project" value="UniProtKB-ARBA"/>
</dbReference>
<dbReference type="CDD" id="cd05666">
    <property type="entry name" value="M20_Acy1-like"/>
    <property type="match status" value="1"/>
</dbReference>
<dbReference type="Gene3D" id="3.40.630.10">
    <property type="entry name" value="Zn peptidases"/>
    <property type="match status" value="1"/>
</dbReference>
<keyword evidence="2" id="KW-0479">Metal-binding</keyword>
<feature type="binding site" evidence="2">
    <location>
        <position position="105"/>
    </location>
    <ligand>
        <name>Mn(2+)</name>
        <dbReference type="ChEBI" id="CHEBI:29035"/>
        <label>2</label>
    </ligand>
</feature>
<dbReference type="Pfam" id="PF07687">
    <property type="entry name" value="M20_dimer"/>
    <property type="match status" value="1"/>
</dbReference>
<comment type="caution">
    <text evidence="4">The sequence shown here is derived from an EMBL/GenBank/DDBJ whole genome shotgun (WGS) entry which is preliminary data.</text>
</comment>
<organism evidence="4 5">
    <name type="scientific">Corticimicrobacter populi</name>
    <dbReference type="NCBI Taxonomy" id="2175229"/>
    <lineage>
        <taxon>Bacteria</taxon>
        <taxon>Pseudomonadati</taxon>
        <taxon>Pseudomonadota</taxon>
        <taxon>Betaproteobacteria</taxon>
        <taxon>Burkholderiales</taxon>
        <taxon>Alcaligenaceae</taxon>
        <taxon>Corticimicrobacter</taxon>
    </lineage>
</organism>
<dbReference type="RefSeq" id="WP_109062274.1">
    <property type="nucleotide sequence ID" value="NZ_QETA01000004.1"/>
</dbReference>
<feature type="binding site" evidence="2">
    <location>
        <position position="103"/>
    </location>
    <ligand>
        <name>Mn(2+)</name>
        <dbReference type="ChEBI" id="CHEBI:29035"/>
        <label>2</label>
    </ligand>
</feature>
<protein>
    <submittedName>
        <fullName evidence="4">Amidohydrolase</fullName>
    </submittedName>
</protein>
<name>A0A2V1JZM5_9BURK</name>